<comment type="caution">
    <text evidence="1">The sequence shown here is derived from an EMBL/GenBank/DDBJ whole genome shotgun (WGS) entry which is preliminary data.</text>
</comment>
<name>A0A4Y2JV61_ARAVE</name>
<accession>A0A4Y2JV61</accession>
<protein>
    <submittedName>
        <fullName evidence="1">Uncharacterized protein</fullName>
    </submittedName>
</protein>
<gene>
    <name evidence="1" type="ORF">AVEN_181996_1</name>
</gene>
<dbReference type="Proteomes" id="UP000499080">
    <property type="component" value="Unassembled WGS sequence"/>
</dbReference>
<proteinExistence type="predicted"/>
<reference evidence="1 2" key="1">
    <citation type="journal article" date="2019" name="Sci. Rep.">
        <title>Orb-weaving spider Araneus ventricosus genome elucidates the spidroin gene catalogue.</title>
        <authorList>
            <person name="Kono N."/>
            <person name="Nakamura H."/>
            <person name="Ohtoshi R."/>
            <person name="Moran D.A.P."/>
            <person name="Shinohara A."/>
            <person name="Yoshida Y."/>
            <person name="Fujiwara M."/>
            <person name="Mori M."/>
            <person name="Tomita M."/>
            <person name="Arakawa K."/>
        </authorList>
    </citation>
    <scope>NUCLEOTIDE SEQUENCE [LARGE SCALE GENOMIC DNA]</scope>
</reference>
<dbReference type="EMBL" id="BGPR01003899">
    <property type="protein sequence ID" value="GBM93697.1"/>
    <property type="molecule type" value="Genomic_DNA"/>
</dbReference>
<evidence type="ECO:0000313" key="2">
    <source>
        <dbReference type="Proteomes" id="UP000499080"/>
    </source>
</evidence>
<keyword evidence="2" id="KW-1185">Reference proteome</keyword>
<dbReference type="AlphaFoldDB" id="A0A4Y2JV61"/>
<organism evidence="1 2">
    <name type="scientific">Araneus ventricosus</name>
    <name type="common">Orbweaver spider</name>
    <name type="synonym">Epeira ventricosa</name>
    <dbReference type="NCBI Taxonomy" id="182803"/>
    <lineage>
        <taxon>Eukaryota</taxon>
        <taxon>Metazoa</taxon>
        <taxon>Ecdysozoa</taxon>
        <taxon>Arthropoda</taxon>
        <taxon>Chelicerata</taxon>
        <taxon>Arachnida</taxon>
        <taxon>Araneae</taxon>
        <taxon>Araneomorphae</taxon>
        <taxon>Entelegynae</taxon>
        <taxon>Araneoidea</taxon>
        <taxon>Araneidae</taxon>
        <taxon>Araneus</taxon>
    </lineage>
</organism>
<evidence type="ECO:0000313" key="1">
    <source>
        <dbReference type="EMBL" id="GBM93697.1"/>
    </source>
</evidence>
<sequence length="89" mass="9907">MVAERRFFRDFPIGNRTNHLLSAEGDVWPAFGGVAGKGWRCIWTIVDKKIVGKNELLNGSSPGVHIIVSPKGIVSIKVCPTKDLFSWKR</sequence>